<dbReference type="GO" id="GO:0005886">
    <property type="term" value="C:plasma membrane"/>
    <property type="evidence" value="ECO:0007669"/>
    <property type="project" value="UniProtKB-SubCell"/>
</dbReference>
<dbReference type="PRINTS" id="PR01026">
    <property type="entry name" value="NEUROKININ3R"/>
</dbReference>
<evidence type="ECO:0000256" key="11">
    <source>
        <dbReference type="ARBA" id="ARBA00023180"/>
    </source>
</evidence>
<evidence type="ECO:0000256" key="7">
    <source>
        <dbReference type="ARBA" id="ARBA00023136"/>
    </source>
</evidence>
<evidence type="ECO:0000256" key="12">
    <source>
        <dbReference type="ARBA" id="ARBA00023224"/>
    </source>
</evidence>
<dbReference type="GO" id="GO:1902093">
    <property type="term" value="P:positive regulation of flagellated sperm motility"/>
    <property type="evidence" value="ECO:0007669"/>
    <property type="project" value="TreeGrafter"/>
</dbReference>
<dbReference type="Gene3D" id="1.20.1070.10">
    <property type="entry name" value="Rhodopsin 7-helix transmembrane proteins"/>
    <property type="match status" value="1"/>
</dbReference>
<keyword evidence="6" id="KW-0297">G-protein coupled receptor</keyword>
<evidence type="ECO:0000256" key="2">
    <source>
        <dbReference type="ARBA" id="ARBA00020039"/>
    </source>
</evidence>
<evidence type="ECO:0000256" key="3">
    <source>
        <dbReference type="ARBA" id="ARBA00022475"/>
    </source>
</evidence>
<protein>
    <recommendedName>
        <fullName evidence="2">Neuromedin-K receptor</fullName>
    </recommendedName>
    <alternativeName>
        <fullName evidence="16">NK-3 receptor</fullName>
    </alternativeName>
    <alternativeName>
        <fullName evidence="14">Neurokinin B receptor</fullName>
    </alternativeName>
    <alternativeName>
        <fullName evidence="15">Tachykinin receptor 3</fullName>
    </alternativeName>
</protein>
<organism evidence="17 18">
    <name type="scientific">Orycteropus afer afer</name>
    <dbReference type="NCBI Taxonomy" id="1230840"/>
    <lineage>
        <taxon>Eukaryota</taxon>
        <taxon>Metazoa</taxon>
        <taxon>Chordata</taxon>
        <taxon>Craniata</taxon>
        <taxon>Vertebrata</taxon>
        <taxon>Euteleostomi</taxon>
        <taxon>Mammalia</taxon>
        <taxon>Eutheria</taxon>
        <taxon>Afrotheria</taxon>
        <taxon>Tubulidentata</taxon>
        <taxon>Orycteropodidae</taxon>
        <taxon>Orycteropus</taxon>
    </lineage>
</organism>
<evidence type="ECO:0000256" key="1">
    <source>
        <dbReference type="ARBA" id="ARBA00004651"/>
    </source>
</evidence>
<evidence type="ECO:0000256" key="8">
    <source>
        <dbReference type="ARBA" id="ARBA00023139"/>
    </source>
</evidence>
<keyword evidence="4" id="KW-0812">Transmembrane</keyword>
<reference evidence="18" key="1">
    <citation type="submission" date="2025-08" db="UniProtKB">
        <authorList>
            <consortium name="RefSeq"/>
        </authorList>
    </citation>
    <scope>IDENTIFICATION</scope>
</reference>
<dbReference type="InterPro" id="IPR017452">
    <property type="entry name" value="GPCR_Rhodpsn_7TM"/>
</dbReference>
<dbReference type="PANTHER" id="PTHR46925">
    <property type="entry name" value="G-PROTEIN COUPLED RECEPTOR TKR-1-RELATED"/>
    <property type="match status" value="1"/>
</dbReference>
<dbReference type="Proteomes" id="UP000694850">
    <property type="component" value="Unplaced"/>
</dbReference>
<accession>A0A8B7BB82</accession>
<feature type="non-terminal residue" evidence="18">
    <location>
        <position position="1"/>
    </location>
</feature>
<evidence type="ECO:0000256" key="10">
    <source>
        <dbReference type="ARBA" id="ARBA00023170"/>
    </source>
</evidence>
<keyword evidence="9" id="KW-1015">Disulfide bond</keyword>
<keyword evidence="5" id="KW-1133">Transmembrane helix</keyword>
<keyword evidence="3" id="KW-1003">Cell membrane</keyword>
<dbReference type="GeneID" id="103213449"/>
<dbReference type="SUPFAM" id="SSF81321">
    <property type="entry name" value="Family A G protein-coupled receptor-like"/>
    <property type="match status" value="1"/>
</dbReference>
<evidence type="ECO:0000256" key="9">
    <source>
        <dbReference type="ARBA" id="ARBA00023157"/>
    </source>
</evidence>
<keyword evidence="13" id="KW-0449">Lipoprotein</keyword>
<dbReference type="InterPro" id="IPR000276">
    <property type="entry name" value="GPCR_Rhodpsn"/>
</dbReference>
<evidence type="ECO:0000256" key="6">
    <source>
        <dbReference type="ARBA" id="ARBA00023040"/>
    </source>
</evidence>
<dbReference type="AlphaFoldDB" id="A0A8B7BB82"/>
<dbReference type="RefSeq" id="XP_007957420.2">
    <property type="nucleotide sequence ID" value="XM_007959229.2"/>
</dbReference>
<keyword evidence="7" id="KW-0472">Membrane</keyword>
<evidence type="ECO:0000313" key="17">
    <source>
        <dbReference type="Proteomes" id="UP000694850"/>
    </source>
</evidence>
<dbReference type="GO" id="GO:0097225">
    <property type="term" value="C:sperm midpiece"/>
    <property type="evidence" value="ECO:0007669"/>
    <property type="project" value="TreeGrafter"/>
</dbReference>
<comment type="subcellular location">
    <subcellularLocation>
        <location evidence="1">Cell membrane</location>
        <topology evidence="1">Multi-pass membrane protein</topology>
    </subcellularLocation>
</comment>
<dbReference type="OrthoDB" id="5981855at2759"/>
<dbReference type="PANTHER" id="PTHR46925:SF1">
    <property type="entry name" value="NEUROMEDIN-K RECEPTOR"/>
    <property type="match status" value="1"/>
</dbReference>
<keyword evidence="10 18" id="KW-0675">Receptor</keyword>
<keyword evidence="17" id="KW-1185">Reference proteome</keyword>
<keyword evidence="12" id="KW-0807">Transducer</keyword>
<dbReference type="InterPro" id="IPR001013">
    <property type="entry name" value="NK3_rcpt"/>
</dbReference>
<evidence type="ECO:0000256" key="5">
    <source>
        <dbReference type="ARBA" id="ARBA00022989"/>
    </source>
</evidence>
<evidence type="ECO:0000313" key="18">
    <source>
        <dbReference type="RefSeq" id="XP_007957420.2"/>
    </source>
</evidence>
<evidence type="ECO:0000256" key="16">
    <source>
        <dbReference type="ARBA" id="ARBA00032354"/>
    </source>
</evidence>
<keyword evidence="8" id="KW-0564">Palmitate</keyword>
<dbReference type="InterPro" id="IPR001681">
    <property type="entry name" value="Neurokn_rcpt"/>
</dbReference>
<evidence type="ECO:0000256" key="4">
    <source>
        <dbReference type="ARBA" id="ARBA00022692"/>
    </source>
</evidence>
<dbReference type="Pfam" id="PF00001">
    <property type="entry name" value="7tm_1"/>
    <property type="match status" value="1"/>
</dbReference>
<dbReference type="GO" id="GO:0004995">
    <property type="term" value="F:tachykinin receptor activity"/>
    <property type="evidence" value="ECO:0007669"/>
    <property type="project" value="InterPro"/>
</dbReference>
<name>A0A8B7BB82_ORYAF</name>
<gene>
    <name evidence="18" type="primary">LOC103213449</name>
</gene>
<evidence type="ECO:0000256" key="15">
    <source>
        <dbReference type="ARBA" id="ARBA00031717"/>
    </source>
</evidence>
<sequence>VVKMMIVVVVTFAICWLPYHIYFILTAIYQQLNRWKYIQQVYLASFWLAMSSTMYNPIIYCCLNKRFRAGFKRAFRWCPFIEVSSYDELELKTTRFHPTRQSSLYTVTRMESMTVVFDPSDADNSKSSQKKRVMPRDPNFNSSSRRNSKSASTTSSFISSPYTSVDEYS</sequence>
<dbReference type="PROSITE" id="PS50262">
    <property type="entry name" value="G_PROTEIN_RECEP_F1_2"/>
    <property type="match status" value="1"/>
</dbReference>
<evidence type="ECO:0000256" key="14">
    <source>
        <dbReference type="ARBA" id="ARBA00031300"/>
    </source>
</evidence>
<keyword evidence="11" id="KW-0325">Glycoprotein</keyword>
<proteinExistence type="predicted"/>
<evidence type="ECO:0000256" key="13">
    <source>
        <dbReference type="ARBA" id="ARBA00023288"/>
    </source>
</evidence>